<feature type="transmembrane region" description="Helical" evidence="1">
    <location>
        <begin position="21"/>
        <end position="42"/>
    </location>
</feature>
<evidence type="ECO:0000313" key="2">
    <source>
        <dbReference type="EMBL" id="MEA3572505.1"/>
    </source>
</evidence>
<reference evidence="2 3" key="1">
    <citation type="submission" date="2023-12" db="EMBL/GenBank/DDBJ databases">
        <title>Whole genome sequencing of Paenibacillus phoenicis isolated from the Phoenix Mars Lander spacecraft assembly facility.</title>
        <authorList>
            <person name="Garcia A."/>
            <person name="Venkateswaran K."/>
        </authorList>
    </citation>
    <scope>NUCLEOTIDE SEQUENCE [LARGE SCALE GENOMIC DNA]</scope>
    <source>
        <strain evidence="2 3">3PO2SA</strain>
    </source>
</reference>
<gene>
    <name evidence="2" type="ORF">U9M73_21495</name>
</gene>
<organism evidence="2 3">
    <name type="scientific">Paenibacillus phoenicis</name>
    <dbReference type="NCBI Taxonomy" id="554117"/>
    <lineage>
        <taxon>Bacteria</taxon>
        <taxon>Bacillati</taxon>
        <taxon>Bacillota</taxon>
        <taxon>Bacilli</taxon>
        <taxon>Bacillales</taxon>
        <taxon>Paenibacillaceae</taxon>
        <taxon>Paenibacillus</taxon>
    </lineage>
</organism>
<name>A0ABU5PRF9_9BACL</name>
<proteinExistence type="predicted"/>
<dbReference type="EMBL" id="JAYERP010000002">
    <property type="protein sequence ID" value="MEA3572505.1"/>
    <property type="molecule type" value="Genomic_DNA"/>
</dbReference>
<sequence length="254" mass="27792">MRKFTPLVVNEWLKMSKKDSFIVPYTLIAASIAGMLYMMHTFSQQSVGFLDFALMAMSRNGLGQMMTLLVIICTAGIVAKEHSLGTIKLLLIRSQSRSRILASKYVAVLLFTMSLFVFSLAIALLGGGLIYGFGSASVQGIGWSEVLTSALYQFIYTVVYVTITFLVSILTRSTGATIGIGMFIVVLEELVVALLSRYAFAKYLIFANADLTVYLNGNPPMPGMTLTFSSVVIAAYLILFLAVSFVTFKKRDVA</sequence>
<evidence type="ECO:0000256" key="1">
    <source>
        <dbReference type="SAM" id="Phobius"/>
    </source>
</evidence>
<keyword evidence="1" id="KW-1133">Transmembrane helix</keyword>
<feature type="transmembrane region" description="Helical" evidence="1">
    <location>
        <begin position="105"/>
        <end position="131"/>
    </location>
</feature>
<keyword evidence="3" id="KW-1185">Reference proteome</keyword>
<dbReference type="PANTHER" id="PTHR37305:SF1">
    <property type="entry name" value="MEMBRANE PROTEIN"/>
    <property type="match status" value="1"/>
</dbReference>
<keyword evidence="1" id="KW-0812">Transmembrane</keyword>
<feature type="transmembrane region" description="Helical" evidence="1">
    <location>
        <begin position="62"/>
        <end position="79"/>
    </location>
</feature>
<feature type="transmembrane region" description="Helical" evidence="1">
    <location>
        <begin position="151"/>
        <end position="170"/>
    </location>
</feature>
<dbReference type="PANTHER" id="PTHR37305">
    <property type="entry name" value="INTEGRAL MEMBRANE PROTEIN-RELATED"/>
    <property type="match status" value="1"/>
</dbReference>
<protein>
    <submittedName>
        <fullName evidence="2">ABC transporter permease</fullName>
    </submittedName>
</protein>
<dbReference type="RefSeq" id="WP_323079217.1">
    <property type="nucleotide sequence ID" value="NZ_CBCSKM010000019.1"/>
</dbReference>
<dbReference type="Proteomes" id="UP001292216">
    <property type="component" value="Unassembled WGS sequence"/>
</dbReference>
<comment type="caution">
    <text evidence="2">The sequence shown here is derived from an EMBL/GenBank/DDBJ whole genome shotgun (WGS) entry which is preliminary data.</text>
</comment>
<accession>A0ABU5PRF9</accession>
<evidence type="ECO:0000313" key="3">
    <source>
        <dbReference type="Proteomes" id="UP001292216"/>
    </source>
</evidence>
<dbReference type="Pfam" id="PF12730">
    <property type="entry name" value="ABC2_membrane_4"/>
    <property type="match status" value="1"/>
</dbReference>
<feature type="transmembrane region" description="Helical" evidence="1">
    <location>
        <begin position="226"/>
        <end position="248"/>
    </location>
</feature>
<feature type="transmembrane region" description="Helical" evidence="1">
    <location>
        <begin position="182"/>
        <end position="206"/>
    </location>
</feature>
<keyword evidence="1" id="KW-0472">Membrane</keyword>